<comment type="similarity">
    <text evidence="4">Belongs to the OHCU decarboxylase family.</text>
</comment>
<dbReference type="EC" id="4.1.1.97" evidence="5"/>
<keyword evidence="13" id="KW-1185">Reference proteome</keyword>
<comment type="function">
    <text evidence="2">Catalyzes the stereoselective decarboxylation of 2-oxo-4-hydroxy-4-carboxy-5-ureidoimidazoline (OHCU) to (S)-allantoin.</text>
</comment>
<protein>
    <recommendedName>
        <fullName evidence="5">2-oxo-4-hydroxy-4-carboxy-5-ureidoimidazoline decarboxylase</fullName>
        <ecNumber evidence="5">4.1.1.97</ecNumber>
    </recommendedName>
    <alternativeName>
        <fullName evidence="10">Parahox neighbor</fullName>
    </alternativeName>
    <alternativeName>
        <fullName evidence="9">Ureidoimidazoline (2-oxo-4-hydroxy-4-carboxy-5-) decarboxylase</fullName>
    </alternativeName>
</protein>
<dbReference type="GO" id="GO:0005777">
    <property type="term" value="C:peroxisome"/>
    <property type="evidence" value="ECO:0007669"/>
    <property type="project" value="TreeGrafter"/>
</dbReference>
<name>A0AAN7SM08_9COLE</name>
<dbReference type="AlphaFoldDB" id="A0AAN7SM08"/>
<dbReference type="GO" id="GO:0019628">
    <property type="term" value="P:urate catabolic process"/>
    <property type="evidence" value="ECO:0007669"/>
    <property type="project" value="TreeGrafter"/>
</dbReference>
<evidence type="ECO:0000313" key="13">
    <source>
        <dbReference type="Proteomes" id="UP001353858"/>
    </source>
</evidence>
<dbReference type="InterPro" id="IPR036778">
    <property type="entry name" value="OHCU_decarboxylase_sf"/>
</dbReference>
<evidence type="ECO:0000256" key="2">
    <source>
        <dbReference type="ARBA" id="ARBA00002506"/>
    </source>
</evidence>
<organism evidence="12 13">
    <name type="scientific">Aquatica leii</name>
    <dbReference type="NCBI Taxonomy" id="1421715"/>
    <lineage>
        <taxon>Eukaryota</taxon>
        <taxon>Metazoa</taxon>
        <taxon>Ecdysozoa</taxon>
        <taxon>Arthropoda</taxon>
        <taxon>Hexapoda</taxon>
        <taxon>Insecta</taxon>
        <taxon>Pterygota</taxon>
        <taxon>Neoptera</taxon>
        <taxon>Endopterygota</taxon>
        <taxon>Coleoptera</taxon>
        <taxon>Polyphaga</taxon>
        <taxon>Elateriformia</taxon>
        <taxon>Elateroidea</taxon>
        <taxon>Lampyridae</taxon>
        <taxon>Luciolinae</taxon>
        <taxon>Aquatica</taxon>
    </lineage>
</organism>
<dbReference type="PANTHER" id="PTHR43466">
    <property type="entry name" value="2-OXO-4-HYDROXY-4-CARBOXY-5-UREIDOIMIDAZOLINE DECARBOXYLASE-RELATED"/>
    <property type="match status" value="1"/>
</dbReference>
<reference evidence="13" key="1">
    <citation type="submission" date="2023-01" db="EMBL/GenBank/DDBJ databases">
        <title>Key to firefly adult light organ development and bioluminescence: homeobox transcription factors regulate luciferase expression and transportation to peroxisome.</title>
        <authorList>
            <person name="Fu X."/>
        </authorList>
    </citation>
    <scope>NUCLEOTIDE SEQUENCE [LARGE SCALE GENOMIC DNA]</scope>
</reference>
<dbReference type="PANTHER" id="PTHR43466:SF1">
    <property type="entry name" value="2-OXO-4-HYDROXY-4-CARBOXY-5-UREIDOIMIDAZOLINE DECARBOXYLASE-RELATED"/>
    <property type="match status" value="1"/>
</dbReference>
<keyword evidence="7" id="KW-0210">Decarboxylase</keyword>
<evidence type="ECO:0000313" key="12">
    <source>
        <dbReference type="EMBL" id="KAK4886574.1"/>
    </source>
</evidence>
<proteinExistence type="inferred from homology"/>
<keyword evidence="8" id="KW-0456">Lyase</keyword>
<evidence type="ECO:0000256" key="4">
    <source>
        <dbReference type="ARBA" id="ARBA00005793"/>
    </source>
</evidence>
<evidence type="ECO:0000256" key="6">
    <source>
        <dbReference type="ARBA" id="ARBA00022631"/>
    </source>
</evidence>
<dbReference type="InterPro" id="IPR018020">
    <property type="entry name" value="OHCU_decarboxylase"/>
</dbReference>
<evidence type="ECO:0000256" key="5">
    <source>
        <dbReference type="ARBA" id="ARBA00012257"/>
    </source>
</evidence>
<feature type="domain" description="Oxo-4-hydroxy-4-carboxy-5-ureidoimidazoline decarboxylase" evidence="11">
    <location>
        <begin position="12"/>
        <end position="168"/>
    </location>
</feature>
<accession>A0AAN7SM08</accession>
<keyword evidence="6" id="KW-0659">Purine metabolism</keyword>
<comment type="pathway">
    <text evidence="3">Purine metabolism; urate degradation; (S)-allantoin from urate: step 3/3.</text>
</comment>
<evidence type="ECO:0000256" key="10">
    <source>
        <dbReference type="ARBA" id="ARBA00032116"/>
    </source>
</evidence>
<comment type="catalytic activity">
    <reaction evidence="1">
        <text>5-hydroxy-2-oxo-4-ureido-2,5-dihydro-1H-imidazole-5-carboxylate + H(+) = (S)-allantoin + CO2</text>
        <dbReference type="Rhea" id="RHEA:26301"/>
        <dbReference type="ChEBI" id="CHEBI:15378"/>
        <dbReference type="ChEBI" id="CHEBI:15678"/>
        <dbReference type="ChEBI" id="CHEBI:16526"/>
        <dbReference type="ChEBI" id="CHEBI:58639"/>
        <dbReference type="EC" id="4.1.1.97"/>
    </reaction>
</comment>
<dbReference type="SUPFAM" id="SSF158694">
    <property type="entry name" value="UraD-Like"/>
    <property type="match status" value="1"/>
</dbReference>
<dbReference type="GO" id="GO:0000255">
    <property type="term" value="P:allantoin metabolic process"/>
    <property type="evidence" value="ECO:0007669"/>
    <property type="project" value="InterPro"/>
</dbReference>
<evidence type="ECO:0000256" key="8">
    <source>
        <dbReference type="ARBA" id="ARBA00023239"/>
    </source>
</evidence>
<evidence type="ECO:0000256" key="7">
    <source>
        <dbReference type="ARBA" id="ARBA00022793"/>
    </source>
</evidence>
<sequence length="174" mass="19711">MLPLCMCLEEVNDLPSEQFIKIFGNVVEHTPAAAICILKKRPFHNVEAICDAIDAYLDSLSEHESKNIVQLHPDLAGKLADTGKLSFESTYEQTSMGLLSLSSENKHKLTLLNEEYKARFGFPFVVCIRDTNGINEIIRAIQHRLNNEIDEEINTVIDEVKKISRLRILAMVKE</sequence>
<evidence type="ECO:0000256" key="9">
    <source>
        <dbReference type="ARBA" id="ARBA00030624"/>
    </source>
</evidence>
<dbReference type="GO" id="GO:0006144">
    <property type="term" value="P:purine nucleobase metabolic process"/>
    <property type="evidence" value="ECO:0007669"/>
    <property type="project" value="UniProtKB-KW"/>
</dbReference>
<dbReference type="GO" id="GO:0051997">
    <property type="term" value="F:2-oxo-4-hydroxy-4-carboxy-5-ureidoimidazoline decarboxylase activity"/>
    <property type="evidence" value="ECO:0007669"/>
    <property type="project" value="UniProtKB-EC"/>
</dbReference>
<dbReference type="NCBIfam" id="TIGR03164">
    <property type="entry name" value="UHCUDC"/>
    <property type="match status" value="1"/>
</dbReference>
<dbReference type="Proteomes" id="UP001353858">
    <property type="component" value="Unassembled WGS sequence"/>
</dbReference>
<evidence type="ECO:0000256" key="1">
    <source>
        <dbReference type="ARBA" id="ARBA00001163"/>
    </source>
</evidence>
<dbReference type="EMBL" id="JARPUR010000001">
    <property type="protein sequence ID" value="KAK4886574.1"/>
    <property type="molecule type" value="Genomic_DNA"/>
</dbReference>
<evidence type="ECO:0000256" key="3">
    <source>
        <dbReference type="ARBA" id="ARBA00004754"/>
    </source>
</evidence>
<comment type="caution">
    <text evidence="12">The sequence shown here is derived from an EMBL/GenBank/DDBJ whole genome shotgun (WGS) entry which is preliminary data.</text>
</comment>
<evidence type="ECO:0000259" key="11">
    <source>
        <dbReference type="Pfam" id="PF09349"/>
    </source>
</evidence>
<dbReference type="Gene3D" id="1.10.3330.10">
    <property type="entry name" value="Oxo-4-hydroxy-4-carboxy-5-ureidoimidazoline decarboxylase"/>
    <property type="match status" value="1"/>
</dbReference>
<dbReference type="Pfam" id="PF09349">
    <property type="entry name" value="OHCU_decarbox"/>
    <property type="match status" value="1"/>
</dbReference>
<dbReference type="InterPro" id="IPR017580">
    <property type="entry name" value="OHCU_decarboxylase-1"/>
</dbReference>
<gene>
    <name evidence="12" type="ORF">RN001_002845</name>
</gene>